<dbReference type="AlphaFoldDB" id="A0A8H3DNX5"/>
<sequence length="294" mass="32675">MDSSSRKRATPPVERTDGSSKRLKTSLKKIATGLIMQAADTAKIGPLNEIFDLMQSFGDMCIMEGTAKNEHEALQQRLQAMLKILDKHSGGDDLPMTTLNITEIREFIENELSSIENKQNGKQRGQFRMAKGEEERFLACCSRVQGFMDELTLDTRLLTHAEINKMREEQTQNHLLTGALIDEIKESQLKDQISSRVSRLPSSSSACYNSRAGEELKRRGCTPGTRIDVLANLLSWVDGASNNGGVYWLNGMAGTGKTTIAYSVCKELDSGLELAASFFCSRLREECRDVNVII</sequence>
<feature type="non-terminal residue" evidence="4">
    <location>
        <position position="294"/>
    </location>
</feature>
<accession>A0A8H3DNX5</accession>
<dbReference type="Gene3D" id="3.40.50.300">
    <property type="entry name" value="P-loop containing nucleotide triphosphate hydrolases"/>
    <property type="match status" value="1"/>
</dbReference>
<organism evidence="4 5">
    <name type="scientific">Rhizoctonia solani</name>
    <dbReference type="NCBI Taxonomy" id="456999"/>
    <lineage>
        <taxon>Eukaryota</taxon>
        <taxon>Fungi</taxon>
        <taxon>Dikarya</taxon>
        <taxon>Basidiomycota</taxon>
        <taxon>Agaricomycotina</taxon>
        <taxon>Agaricomycetes</taxon>
        <taxon>Cantharellales</taxon>
        <taxon>Ceratobasidiaceae</taxon>
        <taxon>Rhizoctonia</taxon>
    </lineage>
</organism>
<evidence type="ECO:0000256" key="2">
    <source>
        <dbReference type="SAM" id="MobiDB-lite"/>
    </source>
</evidence>
<reference evidence="4" key="1">
    <citation type="submission" date="2021-01" db="EMBL/GenBank/DDBJ databases">
        <authorList>
            <person name="Kaushik A."/>
        </authorList>
    </citation>
    <scope>NUCLEOTIDE SEQUENCE</scope>
    <source>
        <strain evidence="4">AG6-10EEA</strain>
    </source>
</reference>
<protein>
    <recommendedName>
        <fullName evidence="3">Nephrocystin 3-like N-terminal domain-containing protein</fullName>
    </recommendedName>
</protein>
<evidence type="ECO:0000256" key="1">
    <source>
        <dbReference type="ARBA" id="ARBA00022737"/>
    </source>
</evidence>
<evidence type="ECO:0000259" key="3">
    <source>
        <dbReference type="Pfam" id="PF24883"/>
    </source>
</evidence>
<dbReference type="InterPro" id="IPR056884">
    <property type="entry name" value="NPHP3-like_N"/>
</dbReference>
<dbReference type="EMBL" id="CAJMXA010004105">
    <property type="protein sequence ID" value="CAE6534658.1"/>
    <property type="molecule type" value="Genomic_DNA"/>
</dbReference>
<evidence type="ECO:0000313" key="5">
    <source>
        <dbReference type="Proteomes" id="UP000663853"/>
    </source>
</evidence>
<feature type="region of interest" description="Disordered" evidence="2">
    <location>
        <begin position="1"/>
        <end position="22"/>
    </location>
</feature>
<dbReference type="Pfam" id="PF24883">
    <property type="entry name" value="NPHP3_N"/>
    <property type="match status" value="1"/>
</dbReference>
<comment type="caution">
    <text evidence="4">The sequence shown here is derived from an EMBL/GenBank/DDBJ whole genome shotgun (WGS) entry which is preliminary data.</text>
</comment>
<dbReference type="SUPFAM" id="SSF52540">
    <property type="entry name" value="P-loop containing nucleoside triphosphate hydrolases"/>
    <property type="match status" value="1"/>
</dbReference>
<evidence type="ECO:0000313" key="4">
    <source>
        <dbReference type="EMBL" id="CAE6534658.1"/>
    </source>
</evidence>
<proteinExistence type="predicted"/>
<dbReference type="InterPro" id="IPR027417">
    <property type="entry name" value="P-loop_NTPase"/>
</dbReference>
<dbReference type="Proteomes" id="UP000663853">
    <property type="component" value="Unassembled WGS sequence"/>
</dbReference>
<feature type="domain" description="Nephrocystin 3-like N-terminal" evidence="3">
    <location>
        <begin position="234"/>
        <end position="292"/>
    </location>
</feature>
<name>A0A8H3DNX5_9AGAM</name>
<gene>
    <name evidence="4" type="ORF">RDB_LOCUS175443</name>
</gene>
<keyword evidence="1" id="KW-0677">Repeat</keyword>